<sequence>MSNAIIGRKVDKEILFNIDGQPINDNVKVLKVAAIPQPQLVKQNREPKKKEQEPKKKEQEKSKGNKQFNNSSQKNTIPKKSTQIQNSKKQSESKQQQQSGQSHTIFKNITNQQKSSQPSSPASHNSPKSRSPIRSQNATYREPRQFKPLSEQFPNLVGALFEQKKFTEDVDDDSQTSGTESYISDREQGDDEVRQPPQPESNPQVQRNVNKIVADNNKKYVYSKKEEAERQERMRLDKLQQRERMKKYGKQQIVRAHTQKDNFEQKFAWGVNQKKLQEDKIKYNKLQEEKEQERLLKIELQDQEQKPNQINLAKLFPESQDRESRFKKMWDDEAKKAVDKKQFSLSQREQTKSPIRCKSQHSTKSKLNQNFFEQNAKNIMDQMKKQKKEKQKESIIKKHKIDYINRQVKAIFSSMKKRKWTPNKEFDNKVGPSVSLSRIKQPKDDLGVKEMFEEAENEAEDLNEQGIIKHYQQKVKNGKVMSSREVREFKEDQEKKQKKIEKLKTDLKDRKNITLKNPEPLTEKELKIKREIDQQIDIKGDVEKQIKKAQIKEPRNPQKVQKTSIQEPDLGEFIFAEAELPQYKGEYEEEQRMGFREQVEQEIKEQILMQKKKRPAVREVQQEKPRYEQARKPQEREKGPKYRKEQKFVSQPRYPVFHDLGEVQLLEDDMYNAQNSKWTPYAGKLIDNSSDEEDDKDFLEKTTIQLRSNLKKGKENIGSQKTYSKSVQGKKSVYFREPESEKKDIGNQYLTEQKEQLMRIVQNQKARGQMTSDDDSDTDFCKAYSSQIWLATDPMKRDVFIMSSKELMDLPHIQL</sequence>
<feature type="compositionally biased region" description="Basic and acidic residues" evidence="2">
    <location>
        <begin position="616"/>
        <end position="647"/>
    </location>
</feature>
<feature type="compositionally biased region" description="Low complexity" evidence="2">
    <location>
        <begin position="83"/>
        <end position="102"/>
    </location>
</feature>
<evidence type="ECO:0000313" key="4">
    <source>
        <dbReference type="Proteomes" id="UP000692954"/>
    </source>
</evidence>
<feature type="compositionally biased region" description="Low complexity" evidence="2">
    <location>
        <begin position="112"/>
        <end position="126"/>
    </location>
</feature>
<dbReference type="OrthoDB" id="307994at2759"/>
<dbReference type="AlphaFoldDB" id="A0A8S1NHC3"/>
<feature type="region of interest" description="Disordered" evidence="2">
    <location>
        <begin position="423"/>
        <end position="442"/>
    </location>
</feature>
<keyword evidence="4" id="KW-1185">Reference proteome</keyword>
<feature type="coiled-coil region" evidence="1">
    <location>
        <begin position="273"/>
        <end position="306"/>
    </location>
</feature>
<evidence type="ECO:0000256" key="1">
    <source>
        <dbReference type="SAM" id="Coils"/>
    </source>
</evidence>
<feature type="compositionally biased region" description="Polar residues" evidence="2">
    <location>
        <begin position="128"/>
        <end position="139"/>
    </location>
</feature>
<reference evidence="3" key="1">
    <citation type="submission" date="2021-01" db="EMBL/GenBank/DDBJ databases">
        <authorList>
            <consortium name="Genoscope - CEA"/>
            <person name="William W."/>
        </authorList>
    </citation>
    <scope>NUCLEOTIDE SEQUENCE</scope>
</reference>
<organism evidence="3 4">
    <name type="scientific">Paramecium sonneborni</name>
    <dbReference type="NCBI Taxonomy" id="65129"/>
    <lineage>
        <taxon>Eukaryota</taxon>
        <taxon>Sar</taxon>
        <taxon>Alveolata</taxon>
        <taxon>Ciliophora</taxon>
        <taxon>Intramacronucleata</taxon>
        <taxon>Oligohymenophorea</taxon>
        <taxon>Peniculida</taxon>
        <taxon>Parameciidae</taxon>
        <taxon>Paramecium</taxon>
    </lineage>
</organism>
<feature type="compositionally biased region" description="Basic and acidic residues" evidence="2">
    <location>
        <begin position="43"/>
        <end position="63"/>
    </location>
</feature>
<feature type="region of interest" description="Disordered" evidence="2">
    <location>
        <begin position="35"/>
        <end position="152"/>
    </location>
</feature>
<protein>
    <submittedName>
        <fullName evidence="3">Uncharacterized protein</fullName>
    </submittedName>
</protein>
<feature type="region of interest" description="Disordered" evidence="2">
    <location>
        <begin position="164"/>
        <end position="252"/>
    </location>
</feature>
<feature type="region of interest" description="Disordered" evidence="2">
    <location>
        <begin position="337"/>
        <end position="364"/>
    </location>
</feature>
<comment type="caution">
    <text evidence="3">The sequence shown here is derived from an EMBL/GenBank/DDBJ whole genome shotgun (WGS) entry which is preliminary data.</text>
</comment>
<feature type="compositionally biased region" description="Basic and acidic residues" evidence="2">
    <location>
        <begin position="223"/>
        <end position="243"/>
    </location>
</feature>
<feature type="region of interest" description="Disordered" evidence="2">
    <location>
        <begin position="610"/>
        <end position="647"/>
    </location>
</feature>
<feature type="coiled-coil region" evidence="1">
    <location>
        <begin position="445"/>
        <end position="510"/>
    </location>
</feature>
<dbReference type="Proteomes" id="UP000692954">
    <property type="component" value="Unassembled WGS sequence"/>
</dbReference>
<feature type="compositionally biased region" description="Polar residues" evidence="2">
    <location>
        <begin position="68"/>
        <end position="82"/>
    </location>
</feature>
<dbReference type="EMBL" id="CAJJDN010000058">
    <property type="protein sequence ID" value="CAD8092148.1"/>
    <property type="molecule type" value="Genomic_DNA"/>
</dbReference>
<proteinExistence type="predicted"/>
<evidence type="ECO:0000313" key="3">
    <source>
        <dbReference type="EMBL" id="CAD8092148.1"/>
    </source>
</evidence>
<feature type="compositionally biased region" description="Basic and acidic residues" evidence="2">
    <location>
        <begin position="183"/>
        <end position="194"/>
    </location>
</feature>
<name>A0A8S1NHC3_9CILI</name>
<keyword evidence="1" id="KW-0175">Coiled coil</keyword>
<gene>
    <name evidence="3" type="ORF">PSON_ATCC_30995.1.T0580257</name>
</gene>
<accession>A0A8S1NHC3</accession>
<evidence type="ECO:0000256" key="2">
    <source>
        <dbReference type="SAM" id="MobiDB-lite"/>
    </source>
</evidence>